<accession>A0A1Y2DL13</accession>
<evidence type="ECO:0000259" key="1">
    <source>
        <dbReference type="PROSITE" id="PS50405"/>
    </source>
</evidence>
<dbReference type="Pfam" id="PF14497">
    <property type="entry name" value="GST_C_3"/>
    <property type="match status" value="1"/>
</dbReference>
<dbReference type="InterPro" id="IPR010987">
    <property type="entry name" value="Glutathione-S-Trfase_C-like"/>
</dbReference>
<dbReference type="Proteomes" id="UP000193467">
    <property type="component" value="Unassembled WGS sequence"/>
</dbReference>
<dbReference type="SUPFAM" id="SSF52833">
    <property type="entry name" value="Thioredoxin-like"/>
    <property type="match status" value="1"/>
</dbReference>
<dbReference type="GO" id="GO:0006749">
    <property type="term" value="P:glutathione metabolic process"/>
    <property type="evidence" value="ECO:0007669"/>
    <property type="project" value="TreeGrafter"/>
</dbReference>
<feature type="domain" description="GST C-terminal" evidence="1">
    <location>
        <begin position="113"/>
        <end position="251"/>
    </location>
</feature>
<comment type="caution">
    <text evidence="2">The sequence shown here is derived from an EMBL/GenBank/DDBJ whole genome shotgun (WGS) entry which is preliminary data.</text>
</comment>
<evidence type="ECO:0000313" key="3">
    <source>
        <dbReference type="Proteomes" id="UP000193467"/>
    </source>
</evidence>
<dbReference type="InterPro" id="IPR004046">
    <property type="entry name" value="GST_C"/>
</dbReference>
<dbReference type="InterPro" id="IPR050213">
    <property type="entry name" value="GST_superfamily"/>
</dbReference>
<dbReference type="CDD" id="cd03192">
    <property type="entry name" value="GST_C_Sigma_like"/>
    <property type="match status" value="1"/>
</dbReference>
<dbReference type="InterPro" id="IPR036282">
    <property type="entry name" value="Glutathione-S-Trfase_C_sf"/>
</dbReference>
<keyword evidence="3" id="KW-1185">Reference proteome</keyword>
<dbReference type="AlphaFoldDB" id="A0A1Y2DL13"/>
<sequence length="254" mass="28503">MSKPEYNLIYHAGIPGRAEFIRLYFEATSTPYIDSAREVGQECVAPYSRDGFEHCDKNPTPFAPPVLVHDDLVISQTPNILLYLSGRLGALDLGDGAASSKTATLNDPSTFHHHALLLTILDLNNEAHDTHHPVDVMLYYEDQKDAAVAKAKAFREGRVPKFFKWAEGNITKWDSGFLTKEASYADLALFQVVDGLLYAFPKLIARIKGDYPKVFALHERVKSSPKISAYLASDRHQAFNEYGVFRHYPELDEA</sequence>
<dbReference type="STRING" id="106004.A0A1Y2DL13"/>
<dbReference type="SUPFAM" id="SSF47616">
    <property type="entry name" value="GST C-terminal domain-like"/>
    <property type="match status" value="1"/>
</dbReference>
<dbReference type="EMBL" id="MCGR01000076">
    <property type="protein sequence ID" value="ORY59415.1"/>
    <property type="molecule type" value="Genomic_DNA"/>
</dbReference>
<organism evidence="2 3">
    <name type="scientific">Leucosporidium creatinivorum</name>
    <dbReference type="NCBI Taxonomy" id="106004"/>
    <lineage>
        <taxon>Eukaryota</taxon>
        <taxon>Fungi</taxon>
        <taxon>Dikarya</taxon>
        <taxon>Basidiomycota</taxon>
        <taxon>Pucciniomycotina</taxon>
        <taxon>Microbotryomycetes</taxon>
        <taxon>Leucosporidiales</taxon>
        <taxon>Leucosporidium</taxon>
    </lineage>
</organism>
<dbReference type="InParanoid" id="A0A1Y2DL13"/>
<dbReference type="OrthoDB" id="414243at2759"/>
<keyword evidence="2" id="KW-0808">Transferase</keyword>
<proteinExistence type="predicted"/>
<dbReference type="PANTHER" id="PTHR11571">
    <property type="entry name" value="GLUTATHIONE S-TRANSFERASE"/>
    <property type="match status" value="1"/>
</dbReference>
<evidence type="ECO:0000313" key="2">
    <source>
        <dbReference type="EMBL" id="ORY59415.1"/>
    </source>
</evidence>
<dbReference type="PANTHER" id="PTHR11571:SF263">
    <property type="entry name" value="GLUTATHIONE S-TRANSFERASE"/>
    <property type="match status" value="1"/>
</dbReference>
<protein>
    <submittedName>
        <fullName evidence="2">Glutathione S-transferase</fullName>
    </submittedName>
</protein>
<name>A0A1Y2DL13_9BASI</name>
<reference evidence="2 3" key="1">
    <citation type="submission" date="2016-07" db="EMBL/GenBank/DDBJ databases">
        <title>Pervasive Adenine N6-methylation of Active Genes in Fungi.</title>
        <authorList>
            <consortium name="DOE Joint Genome Institute"/>
            <person name="Mondo S.J."/>
            <person name="Dannebaum R.O."/>
            <person name="Kuo R.C."/>
            <person name="Labutti K."/>
            <person name="Haridas S."/>
            <person name="Kuo A."/>
            <person name="Salamov A."/>
            <person name="Ahrendt S.R."/>
            <person name="Lipzen A."/>
            <person name="Sullivan W."/>
            <person name="Andreopoulos W.B."/>
            <person name="Clum A."/>
            <person name="Lindquist E."/>
            <person name="Daum C."/>
            <person name="Ramamoorthy G.K."/>
            <person name="Gryganskyi A."/>
            <person name="Culley D."/>
            <person name="Magnuson J.K."/>
            <person name="James T.Y."/>
            <person name="O'Malley M.A."/>
            <person name="Stajich J.E."/>
            <person name="Spatafora J.W."/>
            <person name="Visel A."/>
            <person name="Grigoriev I.V."/>
        </authorList>
    </citation>
    <scope>NUCLEOTIDE SEQUENCE [LARGE SCALE GENOMIC DNA]</scope>
    <source>
        <strain evidence="2 3">62-1032</strain>
    </source>
</reference>
<dbReference type="PROSITE" id="PS50405">
    <property type="entry name" value="GST_CTER"/>
    <property type="match status" value="1"/>
</dbReference>
<dbReference type="Gene3D" id="1.20.1050.10">
    <property type="match status" value="1"/>
</dbReference>
<dbReference type="Gene3D" id="3.40.30.10">
    <property type="entry name" value="Glutaredoxin"/>
    <property type="match status" value="1"/>
</dbReference>
<dbReference type="GO" id="GO:0004364">
    <property type="term" value="F:glutathione transferase activity"/>
    <property type="evidence" value="ECO:0007669"/>
    <property type="project" value="TreeGrafter"/>
</dbReference>
<dbReference type="InterPro" id="IPR036249">
    <property type="entry name" value="Thioredoxin-like_sf"/>
</dbReference>
<gene>
    <name evidence="2" type="ORF">BCR35DRAFT_283642</name>
</gene>